<name>A0A398BHI7_9BACI</name>
<dbReference type="RefSeq" id="WP_119111667.1">
    <property type="nucleotide sequence ID" value="NZ_CBCSEO010000001.1"/>
</dbReference>
<dbReference type="InterPro" id="IPR018392">
    <property type="entry name" value="LysM"/>
</dbReference>
<dbReference type="Gene3D" id="3.10.350.10">
    <property type="entry name" value="LysM domain"/>
    <property type="match status" value="1"/>
</dbReference>
<gene>
    <name evidence="3" type="ORF">D1970_04510</name>
</gene>
<dbReference type="SUPFAM" id="SSF54106">
    <property type="entry name" value="LysM domain"/>
    <property type="match status" value="1"/>
</dbReference>
<comment type="caution">
    <text evidence="3">The sequence shown here is derived from an EMBL/GenBank/DDBJ whole genome shotgun (WGS) entry which is preliminary data.</text>
</comment>
<protein>
    <submittedName>
        <fullName evidence="3">LysM peptidoglycan-binding domain-containing protein</fullName>
    </submittedName>
</protein>
<keyword evidence="4" id="KW-1185">Reference proteome</keyword>
<keyword evidence="1" id="KW-0812">Transmembrane</keyword>
<sequence length="102" mass="11343">MKKIWETYTYAIILLAVSMFFFIVFAAQAGQKDEYITVTVKQGETLWAIAQEYSEGQSLTTTEFIKVIERKNGIAGGIIRTGDKLVVPVAADRYKGQVASSE</sequence>
<evidence type="ECO:0000259" key="2">
    <source>
        <dbReference type="PROSITE" id="PS51782"/>
    </source>
</evidence>
<evidence type="ECO:0000313" key="4">
    <source>
        <dbReference type="Proteomes" id="UP000265816"/>
    </source>
</evidence>
<dbReference type="PROSITE" id="PS51782">
    <property type="entry name" value="LYSM"/>
    <property type="match status" value="1"/>
</dbReference>
<dbReference type="CDD" id="cd00118">
    <property type="entry name" value="LysM"/>
    <property type="match status" value="1"/>
</dbReference>
<feature type="domain" description="LysM" evidence="2">
    <location>
        <begin position="36"/>
        <end position="87"/>
    </location>
</feature>
<proteinExistence type="predicted"/>
<keyword evidence="1" id="KW-0472">Membrane</keyword>
<keyword evidence="1" id="KW-1133">Transmembrane helix</keyword>
<dbReference type="Proteomes" id="UP000265816">
    <property type="component" value="Unassembled WGS sequence"/>
</dbReference>
<dbReference type="AlphaFoldDB" id="A0A398BHI7"/>
<evidence type="ECO:0000313" key="3">
    <source>
        <dbReference type="EMBL" id="RID88098.1"/>
    </source>
</evidence>
<dbReference type="InterPro" id="IPR036779">
    <property type="entry name" value="LysM_dom_sf"/>
</dbReference>
<dbReference type="EMBL" id="QWVT01000008">
    <property type="protein sequence ID" value="RID88098.1"/>
    <property type="molecule type" value="Genomic_DNA"/>
</dbReference>
<reference evidence="3 4" key="1">
    <citation type="submission" date="2018-08" db="EMBL/GenBank/DDBJ databases">
        <title>Bacillus jemisoniae sp. nov., Bacillus chryseoplanitiae sp. nov., Bacillus resnikiae sp. nov., and Bacillus frankliniae sp. nov., isolated from Viking spacecraft and associated surfaces.</title>
        <authorList>
            <person name="Seuylemezian A."/>
            <person name="Vaishampayan P."/>
        </authorList>
    </citation>
    <scope>NUCLEOTIDE SEQUENCE [LARGE SCALE GENOMIC DNA]</scope>
    <source>
        <strain evidence="3 4">JJ-247</strain>
    </source>
</reference>
<dbReference type="SMART" id="SM00257">
    <property type="entry name" value="LysM"/>
    <property type="match status" value="1"/>
</dbReference>
<feature type="transmembrane region" description="Helical" evidence="1">
    <location>
        <begin position="7"/>
        <end position="27"/>
    </location>
</feature>
<dbReference type="Pfam" id="PF01476">
    <property type="entry name" value="LysM"/>
    <property type="match status" value="1"/>
</dbReference>
<dbReference type="OrthoDB" id="2679564at2"/>
<organism evidence="3 4">
    <name type="scientific">Mesobacillus zeae</name>
    <dbReference type="NCBI Taxonomy" id="1917180"/>
    <lineage>
        <taxon>Bacteria</taxon>
        <taxon>Bacillati</taxon>
        <taxon>Bacillota</taxon>
        <taxon>Bacilli</taxon>
        <taxon>Bacillales</taxon>
        <taxon>Bacillaceae</taxon>
        <taxon>Mesobacillus</taxon>
    </lineage>
</organism>
<evidence type="ECO:0000256" key="1">
    <source>
        <dbReference type="SAM" id="Phobius"/>
    </source>
</evidence>
<accession>A0A398BHI7</accession>